<comment type="similarity">
    <text evidence="5">Belongs to the Vgb family.</text>
</comment>
<comment type="subunit">
    <text evidence="5">Monomer.</text>
</comment>
<dbReference type="PIRSF" id="PIRSF026412">
    <property type="entry name" value="Streptogrm_lyase"/>
    <property type="match status" value="1"/>
</dbReference>
<evidence type="ECO:0000313" key="8">
    <source>
        <dbReference type="Proteomes" id="UP000434580"/>
    </source>
</evidence>
<evidence type="ECO:0000256" key="5">
    <source>
        <dbReference type="PIRNR" id="PIRNR026412"/>
    </source>
</evidence>
<dbReference type="OrthoDB" id="9812926at2"/>
<dbReference type="InterPro" id="IPR011217">
    <property type="entry name" value="Vgb_bact"/>
</dbReference>
<keyword evidence="3 5" id="KW-0456">Lyase</keyword>
<dbReference type="InterPro" id="IPR051344">
    <property type="entry name" value="Vgb"/>
</dbReference>
<protein>
    <recommendedName>
        <fullName evidence="5">Virginiamycin B lyase</fullName>
        <ecNumber evidence="5">4.2.99.-</ecNumber>
    </recommendedName>
    <alternativeName>
        <fullName evidence="5">Streptogramin B lyase</fullName>
    </alternativeName>
</protein>
<name>A0A5S9PJZ6_9GAMM</name>
<dbReference type="GO" id="GO:0046677">
    <property type="term" value="P:response to antibiotic"/>
    <property type="evidence" value="ECO:0007669"/>
    <property type="project" value="UniProtKB-UniRule"/>
</dbReference>
<gene>
    <name evidence="7" type="primary">vgb_1</name>
    <name evidence="7" type="ORF">DPBNPPHM_01040</name>
</gene>
<evidence type="ECO:0000256" key="4">
    <source>
        <dbReference type="ARBA" id="ARBA00023251"/>
    </source>
</evidence>
<keyword evidence="1 5" id="KW-0479">Metal-binding</keyword>
<evidence type="ECO:0000256" key="3">
    <source>
        <dbReference type="ARBA" id="ARBA00023239"/>
    </source>
</evidence>
<organism evidence="7 8">
    <name type="scientific">BD1-7 clade bacterium</name>
    <dbReference type="NCBI Taxonomy" id="2029982"/>
    <lineage>
        <taxon>Bacteria</taxon>
        <taxon>Pseudomonadati</taxon>
        <taxon>Pseudomonadota</taxon>
        <taxon>Gammaproteobacteria</taxon>
        <taxon>Cellvibrionales</taxon>
        <taxon>Spongiibacteraceae</taxon>
        <taxon>BD1-7 clade</taxon>
    </lineage>
</organism>
<dbReference type="EC" id="4.2.99.-" evidence="5"/>
<reference evidence="7 8" key="1">
    <citation type="submission" date="2019-11" db="EMBL/GenBank/DDBJ databases">
        <authorList>
            <person name="Holert J."/>
        </authorList>
    </citation>
    <scope>NUCLEOTIDE SEQUENCE [LARGE SCALE GENOMIC DNA]</scope>
    <source>
        <strain evidence="7">BC5_2</strain>
    </source>
</reference>
<keyword evidence="6" id="KW-0732">Signal</keyword>
<feature type="chain" id="PRO_5030138042" description="Virginiamycin B lyase" evidence="6">
    <location>
        <begin position="24"/>
        <end position="342"/>
    </location>
</feature>
<accession>A0A5S9PJZ6</accession>
<proteinExistence type="inferred from homology"/>
<comment type="function">
    <text evidence="5">Inactivates the type B streptogramin antibiotics by linearizing the lactone ring at the ester linkage, generating a free phenylglycine carboxylate and converting the threonyl moiety into 2-amino-butenoic acid.</text>
</comment>
<dbReference type="AlphaFoldDB" id="A0A5S9PJZ6"/>
<dbReference type="GO" id="GO:0000287">
    <property type="term" value="F:magnesium ion binding"/>
    <property type="evidence" value="ECO:0007669"/>
    <property type="project" value="UniProtKB-UniRule"/>
</dbReference>
<evidence type="ECO:0000256" key="1">
    <source>
        <dbReference type="ARBA" id="ARBA00022723"/>
    </source>
</evidence>
<dbReference type="EMBL" id="CACSII010000012">
    <property type="protein sequence ID" value="CAA0104199.1"/>
    <property type="molecule type" value="Genomic_DNA"/>
</dbReference>
<sequence>MNKGLLTGITTLAAVLLCAPLYANSQSSAQASKTSPPQFRHTVFAVKPGDRPHDVAPAPNGLVWYTAQKAGALGILDPSNGDVRHIKLGQGSAPHGVIQGPAGNAWITDGGLNAIVRYAPDTEAISIWFLPEHSGYANLNTAAFDGDGILWFTGQEGIYGSLNPANNEMAVYKAPGKRGPYGITGTPDGRIFYASLAGNYIGEINTTTGKVKVIPPPTKEQGARRVWTDSKGDIWVSEWNTGQLSRYTPKQQRWQTWKLPGEQPQAYAVYVDETDKVWVSDFGGNRTWIFDPATEDFIGSIPGSDTYSNVRQILGREGEVWLPESGVDRLMRVSYPTLAEAD</sequence>
<dbReference type="Proteomes" id="UP000434580">
    <property type="component" value="Unassembled WGS sequence"/>
</dbReference>
<dbReference type="GO" id="GO:0030288">
    <property type="term" value="C:outer membrane-bounded periplasmic space"/>
    <property type="evidence" value="ECO:0007669"/>
    <property type="project" value="TreeGrafter"/>
</dbReference>
<evidence type="ECO:0000256" key="6">
    <source>
        <dbReference type="SAM" id="SignalP"/>
    </source>
</evidence>
<comment type="cofactor">
    <cofactor evidence="5">
        <name>Mg(2+)</name>
        <dbReference type="ChEBI" id="CHEBI:18420"/>
    </cofactor>
</comment>
<dbReference type="PANTHER" id="PTHR40274:SF3">
    <property type="entry name" value="VIRGINIAMYCIN B LYASE"/>
    <property type="match status" value="1"/>
</dbReference>
<evidence type="ECO:0000313" key="7">
    <source>
        <dbReference type="EMBL" id="CAA0104199.1"/>
    </source>
</evidence>
<dbReference type="InterPro" id="IPR015943">
    <property type="entry name" value="WD40/YVTN_repeat-like_dom_sf"/>
</dbReference>
<dbReference type="Pfam" id="PF24684">
    <property type="entry name" value="Vgb_lyase"/>
    <property type="match status" value="1"/>
</dbReference>
<evidence type="ECO:0000256" key="2">
    <source>
        <dbReference type="ARBA" id="ARBA00022842"/>
    </source>
</evidence>
<keyword evidence="2 5" id="KW-0460">Magnesium</keyword>
<dbReference type="PANTHER" id="PTHR40274">
    <property type="entry name" value="VIRGINIAMYCIN B LYASE"/>
    <property type="match status" value="1"/>
</dbReference>
<keyword evidence="4 5" id="KW-0046">Antibiotic resistance</keyword>
<dbReference type="Gene3D" id="2.130.10.10">
    <property type="entry name" value="YVTN repeat-like/Quinoprotein amine dehydrogenase"/>
    <property type="match status" value="1"/>
</dbReference>
<dbReference type="GO" id="GO:0017001">
    <property type="term" value="P:antibiotic catabolic process"/>
    <property type="evidence" value="ECO:0007669"/>
    <property type="project" value="UniProtKB-UniRule"/>
</dbReference>
<dbReference type="SUPFAM" id="SSF63829">
    <property type="entry name" value="Calcium-dependent phosphotriesterase"/>
    <property type="match status" value="1"/>
</dbReference>
<dbReference type="GO" id="GO:0016835">
    <property type="term" value="F:carbon-oxygen lyase activity"/>
    <property type="evidence" value="ECO:0007669"/>
    <property type="project" value="UniProtKB-UniRule"/>
</dbReference>
<feature type="signal peptide" evidence="6">
    <location>
        <begin position="1"/>
        <end position="23"/>
    </location>
</feature>